<dbReference type="GO" id="GO:0016787">
    <property type="term" value="F:hydrolase activity"/>
    <property type="evidence" value="ECO:0007669"/>
    <property type="project" value="UniProtKB-KW"/>
</dbReference>
<dbReference type="EMBL" id="JBHUDC010000002">
    <property type="protein sequence ID" value="MFD1511911.1"/>
    <property type="molecule type" value="Genomic_DNA"/>
</dbReference>
<sequence length="489" mass="53775">MTTPARPNVVLVTTDQQRADATAREGFALDTTPFLDSLAADGVWFDRAYTATPVCAPARVSLLTGRYPSATRVRRNDETGAAVFTDDLFDVFRSAGYATAMVGKNHSHLTPDAVDHWFELSHWGAKGPEAHATRSEEAAAFDEWIDELGWSPSLEPTPFPIECQAAARAVDHAAEWVADVSEPFFCWLSIPEPHNPYQVPEPYFSLFDPADLPPAMSRDVIDDRGFEWSWSRRLLEQRIADRHPSLAPADAISRMRANYYGMCRLIDDQLRAFVDGLEESGHRDETLLVVTSDHGDFVGDAGLMRKGPGLPESTTRVPLVVAGSDINRSKGPHPDHVSLVDVLPTLCEALGVDSPPGVQGRSFWQLVTGDRADSSAKPPEEFTSVYAEAGDGSPIVGSDGVPDPEEATPNELNPVTLSGTTRMVRQGDWKLVVSARGERRLLNLKDDSAERINHWDDPATQQHRQVLTDELLEWLLEVSDSCSGVNQQL</sequence>
<dbReference type="GO" id="GO:0046872">
    <property type="term" value="F:metal ion binding"/>
    <property type="evidence" value="ECO:0007669"/>
    <property type="project" value="UniProtKB-KW"/>
</dbReference>
<dbReference type="InterPro" id="IPR017850">
    <property type="entry name" value="Alkaline_phosphatase_core_sf"/>
</dbReference>
<dbReference type="Pfam" id="PF00884">
    <property type="entry name" value="Sulfatase"/>
    <property type="match status" value="1"/>
</dbReference>
<comment type="caution">
    <text evidence="6">The sequence shown here is derived from an EMBL/GenBank/DDBJ whole genome shotgun (WGS) entry which is preliminary data.</text>
</comment>
<keyword evidence="7" id="KW-1185">Reference proteome</keyword>
<dbReference type="PANTHER" id="PTHR45953:SF1">
    <property type="entry name" value="IDURONATE 2-SULFATASE"/>
    <property type="match status" value="1"/>
</dbReference>
<feature type="region of interest" description="Disordered" evidence="4">
    <location>
        <begin position="389"/>
        <end position="408"/>
    </location>
</feature>
<organism evidence="6 7">
    <name type="scientific">Halomarina rubra</name>
    <dbReference type="NCBI Taxonomy" id="2071873"/>
    <lineage>
        <taxon>Archaea</taxon>
        <taxon>Methanobacteriati</taxon>
        <taxon>Methanobacteriota</taxon>
        <taxon>Stenosarchaea group</taxon>
        <taxon>Halobacteria</taxon>
        <taxon>Halobacteriales</taxon>
        <taxon>Natronomonadaceae</taxon>
        <taxon>Halomarina</taxon>
    </lineage>
</organism>
<keyword evidence="2" id="KW-0479">Metal-binding</keyword>
<reference evidence="6 7" key="1">
    <citation type="journal article" date="2019" name="Int. J. Syst. Evol. Microbiol.">
        <title>The Global Catalogue of Microorganisms (GCM) 10K type strain sequencing project: providing services to taxonomists for standard genome sequencing and annotation.</title>
        <authorList>
            <consortium name="The Broad Institute Genomics Platform"/>
            <consortium name="The Broad Institute Genome Sequencing Center for Infectious Disease"/>
            <person name="Wu L."/>
            <person name="Ma J."/>
        </authorList>
    </citation>
    <scope>NUCLEOTIDE SEQUENCE [LARGE SCALE GENOMIC DNA]</scope>
    <source>
        <strain evidence="6 7">CGMCC 1.12563</strain>
    </source>
</reference>
<dbReference type="AlphaFoldDB" id="A0ABD6APY0"/>
<dbReference type="Gene3D" id="3.40.720.10">
    <property type="entry name" value="Alkaline Phosphatase, subunit A"/>
    <property type="match status" value="1"/>
</dbReference>
<dbReference type="PROSITE" id="PS00523">
    <property type="entry name" value="SULFATASE_1"/>
    <property type="match status" value="1"/>
</dbReference>
<dbReference type="InterPro" id="IPR000917">
    <property type="entry name" value="Sulfatase_N"/>
</dbReference>
<gene>
    <name evidence="6" type="ORF">ACFSBT_01290</name>
</gene>
<keyword evidence="3" id="KW-0378">Hydrolase</keyword>
<dbReference type="PANTHER" id="PTHR45953">
    <property type="entry name" value="IDURONATE 2-SULFATASE"/>
    <property type="match status" value="1"/>
</dbReference>
<evidence type="ECO:0000256" key="2">
    <source>
        <dbReference type="ARBA" id="ARBA00022723"/>
    </source>
</evidence>
<evidence type="ECO:0000256" key="3">
    <source>
        <dbReference type="ARBA" id="ARBA00022801"/>
    </source>
</evidence>
<proteinExistence type="inferred from homology"/>
<protein>
    <submittedName>
        <fullName evidence="6">Sulfatase</fullName>
    </submittedName>
</protein>
<evidence type="ECO:0000313" key="6">
    <source>
        <dbReference type="EMBL" id="MFD1511911.1"/>
    </source>
</evidence>
<accession>A0ABD6APY0</accession>
<dbReference type="InterPro" id="IPR024607">
    <property type="entry name" value="Sulfatase_CS"/>
</dbReference>
<name>A0ABD6APY0_9EURY</name>
<dbReference type="SUPFAM" id="SSF53649">
    <property type="entry name" value="Alkaline phosphatase-like"/>
    <property type="match status" value="1"/>
</dbReference>
<feature type="domain" description="Sulfatase N-terminal" evidence="5">
    <location>
        <begin position="7"/>
        <end position="352"/>
    </location>
</feature>
<dbReference type="RefSeq" id="WP_250871894.1">
    <property type="nucleotide sequence ID" value="NZ_JALXFV010000002.1"/>
</dbReference>
<evidence type="ECO:0000313" key="7">
    <source>
        <dbReference type="Proteomes" id="UP001597187"/>
    </source>
</evidence>
<comment type="similarity">
    <text evidence="1">Belongs to the sulfatase family.</text>
</comment>
<evidence type="ECO:0000259" key="5">
    <source>
        <dbReference type="Pfam" id="PF00884"/>
    </source>
</evidence>
<evidence type="ECO:0000256" key="1">
    <source>
        <dbReference type="ARBA" id="ARBA00008779"/>
    </source>
</evidence>
<evidence type="ECO:0000256" key="4">
    <source>
        <dbReference type="SAM" id="MobiDB-lite"/>
    </source>
</evidence>
<dbReference type="Proteomes" id="UP001597187">
    <property type="component" value="Unassembled WGS sequence"/>
</dbReference>